<sequence length="104" mass="11710">MLLPKVEALVTDVFPPFSFIFPLFLSPQHEYDQPCFPSLYASQPMESLRCGTVTLERIVCSVREALVVEATLVVQKSLIWLLLVIGSLPNDVLPKVHLCVDRLK</sequence>
<evidence type="ECO:0000313" key="1">
    <source>
        <dbReference type="EMBL" id="MPA73317.1"/>
    </source>
</evidence>
<name>A0A5B7BXJ0_DAVIN</name>
<gene>
    <name evidence="1" type="ORF">Din_042758</name>
</gene>
<reference evidence="1" key="1">
    <citation type="submission" date="2019-08" db="EMBL/GenBank/DDBJ databases">
        <title>Reference gene set and small RNA set construction with multiple tissues from Davidia involucrata Baill.</title>
        <authorList>
            <person name="Yang H."/>
            <person name="Zhou C."/>
            <person name="Li G."/>
            <person name="Wang J."/>
            <person name="Gao P."/>
            <person name="Wang M."/>
            <person name="Wang R."/>
            <person name="Zhao Y."/>
        </authorList>
    </citation>
    <scope>NUCLEOTIDE SEQUENCE</scope>
    <source>
        <tissue evidence="1">Mixed with DoveR01_LX</tissue>
    </source>
</reference>
<accession>A0A5B7BXJ0</accession>
<proteinExistence type="predicted"/>
<dbReference type="EMBL" id="GHES01042758">
    <property type="protein sequence ID" value="MPA73317.1"/>
    <property type="molecule type" value="Transcribed_RNA"/>
</dbReference>
<dbReference type="AlphaFoldDB" id="A0A5B7BXJ0"/>
<protein>
    <submittedName>
        <fullName evidence="1">Putative calsequestrin-1</fullName>
    </submittedName>
</protein>
<organism evidence="1">
    <name type="scientific">Davidia involucrata</name>
    <name type="common">Dove tree</name>
    <dbReference type="NCBI Taxonomy" id="16924"/>
    <lineage>
        <taxon>Eukaryota</taxon>
        <taxon>Viridiplantae</taxon>
        <taxon>Streptophyta</taxon>
        <taxon>Embryophyta</taxon>
        <taxon>Tracheophyta</taxon>
        <taxon>Spermatophyta</taxon>
        <taxon>Magnoliopsida</taxon>
        <taxon>eudicotyledons</taxon>
        <taxon>Gunneridae</taxon>
        <taxon>Pentapetalae</taxon>
        <taxon>asterids</taxon>
        <taxon>Cornales</taxon>
        <taxon>Nyssaceae</taxon>
        <taxon>Davidia</taxon>
    </lineage>
</organism>